<reference evidence="1" key="1">
    <citation type="journal article" date="2019" name="Sci. Rep.">
        <title>Draft genome of Tanacetum cinerariifolium, the natural source of mosquito coil.</title>
        <authorList>
            <person name="Yamashiro T."/>
            <person name="Shiraishi A."/>
            <person name="Satake H."/>
            <person name="Nakayama K."/>
        </authorList>
    </citation>
    <scope>NUCLEOTIDE SEQUENCE</scope>
</reference>
<evidence type="ECO:0000313" key="1">
    <source>
        <dbReference type="EMBL" id="GFD12431.1"/>
    </source>
</evidence>
<dbReference type="AlphaFoldDB" id="A0A699TS98"/>
<proteinExistence type="predicted"/>
<dbReference type="EMBL" id="BKCJ011265548">
    <property type="protein sequence ID" value="GFD12431.1"/>
    <property type="molecule type" value="Genomic_DNA"/>
</dbReference>
<comment type="caution">
    <text evidence="1">The sequence shown here is derived from an EMBL/GenBank/DDBJ whole genome shotgun (WGS) entry which is preliminary data.</text>
</comment>
<gene>
    <name evidence="1" type="ORF">Tci_884400</name>
</gene>
<organism evidence="1">
    <name type="scientific">Tanacetum cinerariifolium</name>
    <name type="common">Dalmatian daisy</name>
    <name type="synonym">Chrysanthemum cinerariifolium</name>
    <dbReference type="NCBI Taxonomy" id="118510"/>
    <lineage>
        <taxon>Eukaryota</taxon>
        <taxon>Viridiplantae</taxon>
        <taxon>Streptophyta</taxon>
        <taxon>Embryophyta</taxon>
        <taxon>Tracheophyta</taxon>
        <taxon>Spermatophyta</taxon>
        <taxon>Magnoliopsida</taxon>
        <taxon>eudicotyledons</taxon>
        <taxon>Gunneridae</taxon>
        <taxon>Pentapetalae</taxon>
        <taxon>asterids</taxon>
        <taxon>campanulids</taxon>
        <taxon>Asterales</taxon>
        <taxon>Asteraceae</taxon>
        <taxon>Asteroideae</taxon>
        <taxon>Anthemideae</taxon>
        <taxon>Anthemidinae</taxon>
        <taxon>Tanacetum</taxon>
    </lineage>
</organism>
<feature type="non-terminal residue" evidence="1">
    <location>
        <position position="1"/>
    </location>
</feature>
<name>A0A699TS98_TANCI</name>
<protein>
    <submittedName>
        <fullName evidence="1">Uncharacterized protein</fullName>
    </submittedName>
</protein>
<sequence>DTDEAKPAEVEEVIEVFTATKLMTEVVTTAPTTITAAQVPKASAPMRRRGVVIQDPEETAIASVIVHTEVKSKDKGNGILIEELKPLKRQAQIK</sequence>
<accession>A0A699TS98</accession>